<dbReference type="Gene3D" id="3.30.450.30">
    <property type="entry name" value="Dynein light chain 2a, cytoplasmic"/>
    <property type="match status" value="1"/>
</dbReference>
<comment type="similarity">
    <text evidence="1 6">Belongs to the bacterial ribosomal protein bL20 family.</text>
</comment>
<dbReference type="EnsemblMetazoa" id="PPAI004642-RA">
    <property type="protein sequence ID" value="PPAI004642-PA"/>
    <property type="gene ID" value="PPAI004642"/>
</dbReference>
<name>A0A1B0DAD7_PHLPP</name>
<keyword evidence="2 6" id="KW-0689">Ribosomal protein</keyword>
<dbReference type="GO" id="GO:1990904">
    <property type="term" value="C:ribonucleoprotein complex"/>
    <property type="evidence" value="ECO:0007669"/>
    <property type="project" value="UniProtKB-KW"/>
</dbReference>
<dbReference type="PRINTS" id="PR00062">
    <property type="entry name" value="RIBOSOMALL20"/>
</dbReference>
<dbReference type="GO" id="GO:0005840">
    <property type="term" value="C:ribosome"/>
    <property type="evidence" value="ECO:0007669"/>
    <property type="project" value="UniProtKB-KW"/>
</dbReference>
<proteinExistence type="inferred from homology"/>
<keyword evidence="3 6" id="KW-0687">Ribonucleoprotein</keyword>
<dbReference type="Proteomes" id="UP000092462">
    <property type="component" value="Unassembled WGS sequence"/>
</dbReference>
<dbReference type="FunFam" id="1.10.1900.20:FF:000001">
    <property type="entry name" value="50S ribosomal protein L20"/>
    <property type="match status" value="1"/>
</dbReference>
<dbReference type="VEuPathDB" id="VectorBase:PPAPM1_011886"/>
<evidence type="ECO:0000256" key="2">
    <source>
        <dbReference type="ARBA" id="ARBA00022980"/>
    </source>
</evidence>
<dbReference type="EMBL" id="AJVK01013276">
    <property type="status" value="NOT_ANNOTATED_CDS"/>
    <property type="molecule type" value="Genomic_DNA"/>
</dbReference>
<dbReference type="NCBIfam" id="TIGR01032">
    <property type="entry name" value="rplT_bact"/>
    <property type="match status" value="1"/>
</dbReference>
<dbReference type="PANTHER" id="PTHR10986">
    <property type="entry name" value="39S RIBOSOMAL PROTEIN L20"/>
    <property type="match status" value="1"/>
</dbReference>
<dbReference type="GO" id="GO:0071986">
    <property type="term" value="C:Ragulator complex"/>
    <property type="evidence" value="ECO:0007669"/>
    <property type="project" value="InterPro"/>
</dbReference>
<organism evidence="7 8">
    <name type="scientific">Phlebotomus papatasi</name>
    <name type="common">Sandfly</name>
    <dbReference type="NCBI Taxonomy" id="29031"/>
    <lineage>
        <taxon>Eukaryota</taxon>
        <taxon>Metazoa</taxon>
        <taxon>Ecdysozoa</taxon>
        <taxon>Arthropoda</taxon>
        <taxon>Hexapoda</taxon>
        <taxon>Insecta</taxon>
        <taxon>Pterygota</taxon>
        <taxon>Neoptera</taxon>
        <taxon>Endopterygota</taxon>
        <taxon>Diptera</taxon>
        <taxon>Nematocera</taxon>
        <taxon>Psychodoidea</taxon>
        <taxon>Psychodidae</taxon>
        <taxon>Phlebotomus</taxon>
        <taxon>Phlebotomus</taxon>
    </lineage>
</organism>
<dbReference type="AlphaFoldDB" id="A0A1B0DAD7"/>
<evidence type="ECO:0000256" key="6">
    <source>
        <dbReference type="RuleBase" id="RU000561"/>
    </source>
</evidence>
<dbReference type="Gene3D" id="6.10.160.10">
    <property type="match status" value="1"/>
</dbReference>
<protein>
    <recommendedName>
        <fullName evidence="4">Large ribosomal subunit protein bL20m</fullName>
    </recommendedName>
    <alternativeName>
        <fullName evidence="5">39S ribosomal protein L20, mitochondrial</fullName>
    </alternativeName>
</protein>
<accession>A0A1B0DAD7</accession>
<evidence type="ECO:0000313" key="8">
    <source>
        <dbReference type="Proteomes" id="UP000092462"/>
    </source>
</evidence>
<dbReference type="InterPro" id="IPR024135">
    <property type="entry name" value="LAMTOR5"/>
</dbReference>
<dbReference type="VEuPathDB" id="VectorBase:PPAI004642"/>
<dbReference type="InterPro" id="IPR035566">
    <property type="entry name" value="Ribosomal_protein_bL20_C"/>
</dbReference>
<dbReference type="SUPFAM" id="SSF74731">
    <property type="entry name" value="Ribosomal protein L20"/>
    <property type="match status" value="1"/>
</dbReference>
<dbReference type="VEuPathDB" id="VectorBase:PPAPM1_004311"/>
<dbReference type="Gene3D" id="1.10.1900.20">
    <property type="entry name" value="Ribosomal protein L20"/>
    <property type="match status" value="1"/>
</dbReference>
<sequence length="226" mass="25578">MVFTTFVNFIRTRGPDEFWRKRKIFKLSAHFLGRRRNCYSLAIRNVHRALQYATKGRRLKKRDMSDLWSARVAAGCEQHGISFYTFMESLQRCNILLNKKVLSELATWEPRTFEAIARIAREKAEIEGLPDVKNQHVPSGVITRGMLNMDSPNTEGCLLANGQGLCIQARGKAASPESSGILVALSEQASKLEPNSKPPTIILDYSDMTCFIQKHGVTTAVYRKKK</sequence>
<dbReference type="GO" id="GO:0043066">
    <property type="term" value="P:negative regulation of apoptotic process"/>
    <property type="evidence" value="ECO:0007669"/>
    <property type="project" value="InterPro"/>
</dbReference>
<evidence type="ECO:0000313" key="7">
    <source>
        <dbReference type="EnsemblMetazoa" id="PPAI004642-PA"/>
    </source>
</evidence>
<dbReference type="GO" id="GO:0019843">
    <property type="term" value="F:rRNA binding"/>
    <property type="evidence" value="ECO:0007669"/>
    <property type="project" value="InterPro"/>
</dbReference>
<dbReference type="Pfam" id="PF00453">
    <property type="entry name" value="Ribosomal_L20"/>
    <property type="match status" value="1"/>
</dbReference>
<evidence type="ECO:0000256" key="5">
    <source>
        <dbReference type="ARBA" id="ARBA00076245"/>
    </source>
</evidence>
<dbReference type="InterPro" id="IPR005813">
    <property type="entry name" value="Ribosomal_bL20"/>
</dbReference>
<dbReference type="GO" id="GO:0003735">
    <property type="term" value="F:structural constituent of ribosome"/>
    <property type="evidence" value="ECO:0007669"/>
    <property type="project" value="InterPro"/>
</dbReference>
<dbReference type="GO" id="GO:0006412">
    <property type="term" value="P:translation"/>
    <property type="evidence" value="ECO:0007669"/>
    <property type="project" value="InterPro"/>
</dbReference>
<evidence type="ECO:0000256" key="1">
    <source>
        <dbReference type="ARBA" id="ARBA00007698"/>
    </source>
</evidence>
<evidence type="ECO:0000256" key="4">
    <source>
        <dbReference type="ARBA" id="ARBA00072767"/>
    </source>
</evidence>
<evidence type="ECO:0000256" key="3">
    <source>
        <dbReference type="ARBA" id="ARBA00023274"/>
    </source>
</evidence>
<reference evidence="7" key="1">
    <citation type="submission" date="2022-08" db="UniProtKB">
        <authorList>
            <consortium name="EnsemblMetazoa"/>
        </authorList>
    </citation>
    <scope>IDENTIFICATION</scope>
    <source>
        <strain evidence="7">Israel</strain>
    </source>
</reference>
<keyword evidence="8" id="KW-1185">Reference proteome</keyword>
<dbReference type="Pfam" id="PF16672">
    <property type="entry name" value="LAMTOR5"/>
    <property type="match status" value="1"/>
</dbReference>